<reference evidence="2 3" key="2">
    <citation type="submission" date="2020-08" db="EMBL/GenBank/DDBJ databases">
        <authorList>
            <person name="Partida-Martinez L."/>
            <person name="Huntemann M."/>
            <person name="Clum A."/>
            <person name="Wang J."/>
            <person name="Palaniappan K."/>
            <person name="Ritter S."/>
            <person name="Chen I.-M."/>
            <person name="Stamatis D."/>
            <person name="Reddy T."/>
            <person name="O'Malley R."/>
            <person name="Daum C."/>
            <person name="Shapiro N."/>
            <person name="Ivanova N."/>
            <person name="Kyrpides N."/>
            <person name="Woyke T."/>
        </authorList>
    </citation>
    <scope>NUCLEOTIDE SEQUENCE [LARGE SCALE GENOMIC DNA]</scope>
    <source>
        <strain evidence="2 3">AS2.23</strain>
    </source>
</reference>
<gene>
    <name evidence="2" type="ORF">FHR75_003462</name>
</gene>
<dbReference type="Proteomes" id="UP000533269">
    <property type="component" value="Unassembled WGS sequence"/>
</dbReference>
<dbReference type="SUPFAM" id="SSF63825">
    <property type="entry name" value="YWTD domain"/>
    <property type="match status" value="1"/>
</dbReference>
<dbReference type="AlphaFoldDB" id="A0A7W4TPC1"/>
<keyword evidence="1" id="KW-0732">Signal</keyword>
<dbReference type="InterPro" id="IPR011042">
    <property type="entry name" value="6-blade_b-propeller_TolB-like"/>
</dbReference>
<name>A0A7W4TPC1_KINRA</name>
<accession>A0A7W4TPC1</accession>
<organism evidence="2 3">
    <name type="scientific">Kineococcus radiotolerans</name>
    <dbReference type="NCBI Taxonomy" id="131568"/>
    <lineage>
        <taxon>Bacteria</taxon>
        <taxon>Bacillati</taxon>
        <taxon>Actinomycetota</taxon>
        <taxon>Actinomycetes</taxon>
        <taxon>Kineosporiales</taxon>
        <taxon>Kineosporiaceae</taxon>
        <taxon>Kineococcus</taxon>
    </lineage>
</organism>
<dbReference type="InterPro" id="IPR048031">
    <property type="entry name" value="ScyD/ScyE-like"/>
</dbReference>
<dbReference type="NCBIfam" id="NF033206">
    <property type="entry name" value="ScyE_fam"/>
    <property type="match status" value="1"/>
</dbReference>
<dbReference type="EMBL" id="JACHVY010000003">
    <property type="protein sequence ID" value="MBB2902631.1"/>
    <property type="molecule type" value="Genomic_DNA"/>
</dbReference>
<dbReference type="RefSeq" id="WP_183392353.1">
    <property type="nucleotide sequence ID" value="NZ_JACHVY010000003.1"/>
</dbReference>
<feature type="chain" id="PRO_5031228587" description="NHL repeat containing protein" evidence="1">
    <location>
        <begin position="28"/>
        <end position="359"/>
    </location>
</feature>
<reference evidence="2 3" key="1">
    <citation type="submission" date="2020-08" db="EMBL/GenBank/DDBJ databases">
        <title>The Agave Microbiome: Exploring the role of microbial communities in plant adaptations to desert environments.</title>
        <authorList>
            <person name="Partida-Martinez L.P."/>
        </authorList>
    </citation>
    <scope>NUCLEOTIDE SEQUENCE [LARGE SCALE GENOMIC DNA]</scope>
    <source>
        <strain evidence="2 3">AS2.23</strain>
    </source>
</reference>
<dbReference type="Gene3D" id="2.120.10.30">
    <property type="entry name" value="TolB, C-terminal domain"/>
    <property type="match status" value="1"/>
</dbReference>
<evidence type="ECO:0008006" key="4">
    <source>
        <dbReference type="Google" id="ProtNLM"/>
    </source>
</evidence>
<evidence type="ECO:0000256" key="1">
    <source>
        <dbReference type="SAM" id="SignalP"/>
    </source>
</evidence>
<evidence type="ECO:0000313" key="3">
    <source>
        <dbReference type="Proteomes" id="UP000533269"/>
    </source>
</evidence>
<comment type="caution">
    <text evidence="2">The sequence shown here is derived from an EMBL/GenBank/DDBJ whole genome shotgun (WGS) entry which is preliminary data.</text>
</comment>
<protein>
    <recommendedName>
        <fullName evidence="4">NHL repeat containing protein</fullName>
    </recommendedName>
</protein>
<proteinExistence type="predicted"/>
<feature type="signal peptide" evidence="1">
    <location>
        <begin position="1"/>
        <end position="27"/>
    </location>
</feature>
<sequence>MVQRLRSAAVFLAAATASAVLAAPAQAATPAPVTVVASGFDDPTGLSSWAGRFYVAESSTGEISGFLPGARPYTRLNQIPGVAGVDRKFDTFYFVTGESDDPAVKGASTLYSTVTGKPRRKIADLKAYELANNPDGQLQFGPDGAPLDALSNPFAVLTGRGFDNRVFVADGGGNDVLVVGPDGKVSTFFAPPVVTTGACAGRPNNDPQHTGCDPVPTGLAWGPDGNLYVSTLSGEAPGQGRVYVLDPFGGKVLGTLTGFTSPTGVAVGDDGSVYVSELLEGAPAGDGPPPAGFDPSTVGRIVKVDRKGVRTVAQVTMPLALRVVDGQLYSTAWSVAGMFGFGARLGQVVRVDASAFTRL</sequence>
<evidence type="ECO:0000313" key="2">
    <source>
        <dbReference type="EMBL" id="MBB2902631.1"/>
    </source>
</evidence>